<dbReference type="SUPFAM" id="SSF57716">
    <property type="entry name" value="Glucocorticoid receptor-like (DNA-binding domain)"/>
    <property type="match status" value="1"/>
</dbReference>
<feature type="domain" description="Zinc finger DksA/TraR C4-type" evidence="5">
    <location>
        <begin position="94"/>
        <end position="121"/>
    </location>
</feature>
<protein>
    <submittedName>
        <fullName evidence="6">Molecular chaperone DnaK</fullName>
    </submittedName>
</protein>
<dbReference type="InterPro" id="IPR000962">
    <property type="entry name" value="Znf_DskA_TraR"/>
</dbReference>
<evidence type="ECO:0000256" key="2">
    <source>
        <dbReference type="ARBA" id="ARBA00022771"/>
    </source>
</evidence>
<organism evidence="6 7">
    <name type="scientific">Paenibacillus xerothermodurans</name>
    <dbReference type="NCBI Taxonomy" id="1977292"/>
    <lineage>
        <taxon>Bacteria</taxon>
        <taxon>Bacillati</taxon>
        <taxon>Bacillota</taxon>
        <taxon>Bacilli</taxon>
        <taxon>Bacillales</taxon>
        <taxon>Paenibacillaceae</taxon>
        <taxon>Paenibacillus</taxon>
    </lineage>
</organism>
<dbReference type="AlphaFoldDB" id="A0A2W1NF89"/>
<name>A0A2W1NF89_PAEXE</name>
<dbReference type="InterPro" id="IPR037187">
    <property type="entry name" value="DnaK_N"/>
</dbReference>
<accession>A0A2W1NF89</accession>
<dbReference type="PROSITE" id="PS51128">
    <property type="entry name" value="ZF_DKSA_2"/>
    <property type="match status" value="1"/>
</dbReference>
<evidence type="ECO:0000256" key="4">
    <source>
        <dbReference type="PROSITE-ProRule" id="PRU00510"/>
    </source>
</evidence>
<gene>
    <name evidence="6" type="ORF">CBW46_002375</name>
</gene>
<dbReference type="SUPFAM" id="SSF109635">
    <property type="entry name" value="DnaK suppressor protein DksA, alpha-hairpin domain"/>
    <property type="match status" value="1"/>
</dbReference>
<dbReference type="GO" id="GO:0008270">
    <property type="term" value="F:zinc ion binding"/>
    <property type="evidence" value="ECO:0007669"/>
    <property type="project" value="UniProtKB-KW"/>
</dbReference>
<dbReference type="PANTHER" id="PTHR33823:SF4">
    <property type="entry name" value="GENERAL STRESS PROTEIN 16O"/>
    <property type="match status" value="1"/>
</dbReference>
<evidence type="ECO:0000313" key="7">
    <source>
        <dbReference type="Proteomes" id="UP000214746"/>
    </source>
</evidence>
<dbReference type="InterPro" id="IPR014240">
    <property type="entry name" value="YteA"/>
</dbReference>
<dbReference type="Pfam" id="PF01258">
    <property type="entry name" value="zf-dskA_traR"/>
    <property type="match status" value="1"/>
</dbReference>
<dbReference type="EMBL" id="NHRJ02000001">
    <property type="protein sequence ID" value="PZE22634.1"/>
    <property type="molecule type" value="Genomic_DNA"/>
</dbReference>
<dbReference type="Proteomes" id="UP000214746">
    <property type="component" value="Unassembled WGS sequence"/>
</dbReference>
<evidence type="ECO:0000256" key="3">
    <source>
        <dbReference type="ARBA" id="ARBA00022833"/>
    </source>
</evidence>
<dbReference type="PANTHER" id="PTHR33823">
    <property type="entry name" value="RNA POLYMERASE-BINDING TRANSCRIPTION FACTOR DKSA-RELATED"/>
    <property type="match status" value="1"/>
</dbReference>
<keyword evidence="3" id="KW-0862">Zinc</keyword>
<keyword evidence="2" id="KW-0863">Zinc-finger</keyword>
<dbReference type="Gene3D" id="1.20.120.910">
    <property type="entry name" value="DksA, coiled-coil domain"/>
    <property type="match status" value="1"/>
</dbReference>
<evidence type="ECO:0000313" key="6">
    <source>
        <dbReference type="EMBL" id="PZE22634.1"/>
    </source>
</evidence>
<evidence type="ECO:0000256" key="1">
    <source>
        <dbReference type="ARBA" id="ARBA00022723"/>
    </source>
</evidence>
<reference evidence="6" key="1">
    <citation type="submission" date="2018-06" db="EMBL/GenBank/DDBJ databases">
        <title>Paenibacillus xerothermodurans sp. nov. an extremely dry heat resistant spore forming bacterium isolated from the soil of Cape Canaveral, Florida.</title>
        <authorList>
            <person name="Seuylemezian A."/>
            <person name="Kaur N."/>
            <person name="Patil P."/>
            <person name="Patil P."/>
            <person name="Mayilraj S."/>
            <person name="Vaishampayan P."/>
        </authorList>
    </citation>
    <scope>NUCLEOTIDE SEQUENCE [LARGE SCALE GENOMIC DNA]</scope>
    <source>
        <strain evidence="6">ATCC 27380</strain>
    </source>
</reference>
<dbReference type="OrthoDB" id="9811543at2"/>
<dbReference type="RefSeq" id="WP_089198404.1">
    <property type="nucleotide sequence ID" value="NZ_NHRJ02000001.1"/>
</dbReference>
<sequence>MTDHPSHLSADQINKLKATLKEERNWLEEHLYVRDEFGLGEAFRVQNNELSSWDNHPADFATELFEREKELGLVDAAERHLTDIRAAMERMQKGKYGLCDTCGKPIPYERLQAIPTTIYCYEHVPNPHISIRRPVEEQVMNPPYGKMDLDDVPEATYFDGEDTWQILASYGSSSSPAMTGDPNVQSDYIDIEPDSDENVGFVENYENFVATDIYGQNVFVVRGRGYRNYMHQGWGERLLEPDVYEEADDDGI</sequence>
<dbReference type="NCBIfam" id="TIGR02890">
    <property type="entry name" value="bacill_yteA"/>
    <property type="match status" value="1"/>
</dbReference>
<keyword evidence="1" id="KW-0479">Metal-binding</keyword>
<comment type="caution">
    <text evidence="6">The sequence shown here is derived from an EMBL/GenBank/DDBJ whole genome shotgun (WGS) entry which is preliminary data.</text>
</comment>
<comment type="caution">
    <text evidence="4">Lacks conserved residue(s) required for the propagation of feature annotation.</text>
</comment>
<proteinExistence type="predicted"/>
<keyword evidence="7" id="KW-1185">Reference proteome</keyword>
<evidence type="ECO:0000259" key="5">
    <source>
        <dbReference type="Pfam" id="PF01258"/>
    </source>
</evidence>